<dbReference type="Pfam" id="PF02949">
    <property type="entry name" value="7tm_6"/>
    <property type="match status" value="1"/>
</dbReference>
<name>A0A1Q1NIW9_APOLU</name>
<evidence type="ECO:0000256" key="8">
    <source>
        <dbReference type="ARBA" id="ARBA00023170"/>
    </source>
</evidence>
<dbReference type="PANTHER" id="PTHR21137:SF35">
    <property type="entry name" value="ODORANT RECEPTOR 19A-RELATED"/>
    <property type="match status" value="1"/>
</dbReference>
<dbReference type="EMBL" id="KU958228">
    <property type="protein sequence ID" value="AQM56057.1"/>
    <property type="molecule type" value="mRNA"/>
</dbReference>
<feature type="transmembrane region" description="Helical" evidence="10">
    <location>
        <begin position="186"/>
        <end position="206"/>
    </location>
</feature>
<keyword evidence="2" id="KW-1003">Cell membrane</keyword>
<feature type="transmembrane region" description="Helical" evidence="10">
    <location>
        <begin position="134"/>
        <end position="151"/>
    </location>
</feature>
<dbReference type="PANTHER" id="PTHR21137">
    <property type="entry name" value="ODORANT RECEPTOR"/>
    <property type="match status" value="1"/>
</dbReference>
<evidence type="ECO:0000256" key="4">
    <source>
        <dbReference type="ARBA" id="ARBA00022692"/>
    </source>
</evidence>
<reference evidence="11" key="2">
    <citation type="submission" date="2016-03" db="EMBL/GenBank/DDBJ databases">
        <authorList>
            <person name="Ploux O."/>
        </authorList>
    </citation>
    <scope>NUCLEOTIDE SEQUENCE</scope>
</reference>
<dbReference type="AlphaFoldDB" id="A0A1Q1NIW9"/>
<evidence type="ECO:0000256" key="7">
    <source>
        <dbReference type="ARBA" id="ARBA00023136"/>
    </source>
</evidence>
<comment type="similarity">
    <text evidence="10">Belongs to the insect chemoreceptor superfamily. Heteromeric odorant receptor channel (TC 1.A.69) family.</text>
</comment>
<evidence type="ECO:0000256" key="1">
    <source>
        <dbReference type="ARBA" id="ARBA00004651"/>
    </source>
</evidence>
<protein>
    <recommendedName>
        <fullName evidence="10">Odorant receptor</fullName>
    </recommendedName>
</protein>
<accession>A0A1Q1NIW9</accession>
<evidence type="ECO:0000256" key="2">
    <source>
        <dbReference type="ARBA" id="ARBA00022475"/>
    </source>
</evidence>
<comment type="subcellular location">
    <subcellularLocation>
        <location evidence="1 10">Cell membrane</location>
        <topology evidence="1 10">Multi-pass membrane protein</topology>
    </subcellularLocation>
</comment>
<keyword evidence="7 10" id="KW-0472">Membrane</keyword>
<evidence type="ECO:0000256" key="5">
    <source>
        <dbReference type="ARBA" id="ARBA00022725"/>
    </source>
</evidence>
<dbReference type="GO" id="GO:0007165">
    <property type="term" value="P:signal transduction"/>
    <property type="evidence" value="ECO:0007669"/>
    <property type="project" value="UniProtKB-KW"/>
</dbReference>
<keyword evidence="3 10" id="KW-0716">Sensory transduction</keyword>
<feature type="transmembrane region" description="Helical" evidence="10">
    <location>
        <begin position="278"/>
        <end position="301"/>
    </location>
</feature>
<dbReference type="GO" id="GO:0005549">
    <property type="term" value="F:odorant binding"/>
    <property type="evidence" value="ECO:0007669"/>
    <property type="project" value="InterPro"/>
</dbReference>
<dbReference type="InterPro" id="IPR004117">
    <property type="entry name" value="7tm6_olfct_rcpt"/>
</dbReference>
<evidence type="ECO:0000256" key="9">
    <source>
        <dbReference type="ARBA" id="ARBA00023224"/>
    </source>
</evidence>
<evidence type="ECO:0000256" key="6">
    <source>
        <dbReference type="ARBA" id="ARBA00022989"/>
    </source>
</evidence>
<dbReference type="GO" id="GO:0004984">
    <property type="term" value="F:olfactory receptor activity"/>
    <property type="evidence" value="ECO:0007669"/>
    <property type="project" value="InterPro"/>
</dbReference>
<gene>
    <name evidence="11" type="primary">OR51</name>
</gene>
<reference evidence="11" key="1">
    <citation type="journal article" date="2016" name="Sci. Rep.">
        <title>Identification and expression analysis of an olfactory receptor gene family in green plant bug Apolygus lucorum (Meyer-Dur).</title>
        <authorList>
            <person name="An X.K."/>
            <person name="Sun L."/>
            <person name="Liu H.W."/>
            <person name="Liu D.F."/>
            <person name="Ding Y.X."/>
            <person name="Li L.M."/>
            <person name="Zhang Y.J."/>
            <person name="Guo Y.Y."/>
        </authorList>
    </citation>
    <scope>NUCLEOTIDE SEQUENCE</scope>
</reference>
<evidence type="ECO:0000256" key="10">
    <source>
        <dbReference type="RuleBase" id="RU351113"/>
    </source>
</evidence>
<feature type="transmembrane region" description="Helical" evidence="10">
    <location>
        <begin position="32"/>
        <end position="53"/>
    </location>
</feature>
<evidence type="ECO:0000256" key="3">
    <source>
        <dbReference type="ARBA" id="ARBA00022606"/>
    </source>
</evidence>
<proteinExistence type="evidence at transcript level"/>
<keyword evidence="6 10" id="KW-1133">Transmembrane helix</keyword>
<feature type="transmembrane region" description="Helical" evidence="10">
    <location>
        <begin position="313"/>
        <end position="331"/>
    </location>
</feature>
<feature type="transmembrane region" description="Helical" evidence="10">
    <location>
        <begin position="65"/>
        <end position="84"/>
    </location>
</feature>
<keyword evidence="4 10" id="KW-0812">Transmembrane</keyword>
<dbReference type="GO" id="GO:0005886">
    <property type="term" value="C:plasma membrane"/>
    <property type="evidence" value="ECO:0007669"/>
    <property type="project" value="UniProtKB-SubCell"/>
</dbReference>
<organism evidence="11">
    <name type="scientific">Apolygus lucorum</name>
    <name type="common">Small green plant bug</name>
    <name type="synonym">Lygocoris lucorum</name>
    <dbReference type="NCBI Taxonomy" id="248454"/>
    <lineage>
        <taxon>Eukaryota</taxon>
        <taxon>Metazoa</taxon>
        <taxon>Ecdysozoa</taxon>
        <taxon>Arthropoda</taxon>
        <taxon>Hexapoda</taxon>
        <taxon>Insecta</taxon>
        <taxon>Pterygota</taxon>
        <taxon>Neoptera</taxon>
        <taxon>Paraneoptera</taxon>
        <taxon>Hemiptera</taxon>
        <taxon>Heteroptera</taxon>
        <taxon>Panheteroptera</taxon>
        <taxon>Cimicomorpha</taxon>
        <taxon>Miridae</taxon>
        <taxon>Mirini</taxon>
        <taxon>Apolygus</taxon>
    </lineage>
</organism>
<keyword evidence="5 10" id="KW-0552">Olfaction</keyword>
<sequence>MSVQGEVIASKAFKDNFGRYMVWSGMYSESKIYSGAIHVFFLVHTVFLAYTVILSLDDEKLMGESAHFTAFRVSAFMLMINAVLNKDNLEILFIKLGQNQVHDYQNTLSDQCKKEIQAVRKNCDERKDFYGTNFLRTVSAALVIFWVRSLMEYYRGHMDNPKSDNGVNKNLPVPTYLPYESHDWPGYQFALLSEVALVMMSYFLVLGHDCSFICFSEEVLRELEIIIITLREVEQRSDHLRKEMLYKISQKESVHICLKHSVIHHQKLIKIFGSFKRYCFYSLFFMLSGGAFLICLSSLMFTSEKISHQDKSVFMMFLANELFHIFIFCYYGEHIMDRSIEVGNSLYNSSWIRIAQYVKPAFIMVKLRCQVPLSLSAGGFITAGFDTYGNVLRTAYSYLNLLQATN</sequence>
<evidence type="ECO:0000313" key="11">
    <source>
        <dbReference type="EMBL" id="AQM56057.1"/>
    </source>
</evidence>
<keyword evidence="9 10" id="KW-0807">Transducer</keyword>
<comment type="caution">
    <text evidence="10">Lacks conserved residue(s) required for the propagation of feature annotation.</text>
</comment>
<keyword evidence="8 10" id="KW-0675">Receptor</keyword>